<dbReference type="SUPFAM" id="SSF48498">
    <property type="entry name" value="Tetracyclin repressor-like, C-terminal domain"/>
    <property type="match status" value="1"/>
</dbReference>
<dbReference type="PANTHER" id="PTHR30055">
    <property type="entry name" value="HTH-TYPE TRANSCRIPTIONAL REGULATOR RUTR"/>
    <property type="match status" value="1"/>
</dbReference>
<proteinExistence type="predicted"/>
<gene>
    <name evidence="7" type="ORF">C1I92_08265</name>
</gene>
<evidence type="ECO:0000256" key="1">
    <source>
        <dbReference type="ARBA" id="ARBA00022491"/>
    </source>
</evidence>
<dbReference type="InterPro" id="IPR009057">
    <property type="entry name" value="Homeodomain-like_sf"/>
</dbReference>
<keyword evidence="4" id="KW-0804">Transcription</keyword>
<dbReference type="PRINTS" id="PR00400">
    <property type="entry name" value="TETREPRESSOR"/>
</dbReference>
<dbReference type="InterPro" id="IPR036271">
    <property type="entry name" value="Tet_transcr_reg_TetR-rel_C_sf"/>
</dbReference>
<dbReference type="Proteomes" id="UP000248764">
    <property type="component" value="Unassembled WGS sequence"/>
</dbReference>
<feature type="domain" description="HTH tetR-type" evidence="6">
    <location>
        <begin position="9"/>
        <end position="69"/>
    </location>
</feature>
<dbReference type="InterPro" id="IPR003012">
    <property type="entry name" value="Tet_transcr_reg_TetR"/>
</dbReference>
<dbReference type="GO" id="GO:0045892">
    <property type="term" value="P:negative regulation of DNA-templated transcription"/>
    <property type="evidence" value="ECO:0007669"/>
    <property type="project" value="InterPro"/>
</dbReference>
<organism evidence="7 8">
    <name type="scientific">Jiangella anatolica</name>
    <dbReference type="NCBI Taxonomy" id="2670374"/>
    <lineage>
        <taxon>Bacteria</taxon>
        <taxon>Bacillati</taxon>
        <taxon>Actinomycetota</taxon>
        <taxon>Actinomycetes</taxon>
        <taxon>Jiangellales</taxon>
        <taxon>Jiangellaceae</taxon>
        <taxon>Jiangella</taxon>
    </lineage>
</organism>
<dbReference type="RefSeq" id="WP_111254179.1">
    <property type="nucleotide sequence ID" value="NZ_POTW01000014.1"/>
</dbReference>
<dbReference type="PRINTS" id="PR00455">
    <property type="entry name" value="HTHTETR"/>
</dbReference>
<reference evidence="7 8" key="1">
    <citation type="submission" date="2018-01" db="EMBL/GenBank/DDBJ databases">
        <title>Draft genome sequence of Jiangella sp. GTF31.</title>
        <authorList>
            <person name="Sahin N."/>
            <person name="Ay H."/>
            <person name="Saygin H."/>
        </authorList>
    </citation>
    <scope>NUCLEOTIDE SEQUENCE [LARGE SCALE GENOMIC DNA]</scope>
    <source>
        <strain evidence="7 8">GTF31</strain>
    </source>
</reference>
<dbReference type="GO" id="GO:0046677">
    <property type="term" value="P:response to antibiotic"/>
    <property type="evidence" value="ECO:0007669"/>
    <property type="project" value="InterPro"/>
</dbReference>
<evidence type="ECO:0000313" key="8">
    <source>
        <dbReference type="Proteomes" id="UP000248764"/>
    </source>
</evidence>
<keyword evidence="8" id="KW-1185">Reference proteome</keyword>
<dbReference type="AlphaFoldDB" id="A0A2W2CWM4"/>
<dbReference type="PROSITE" id="PS50977">
    <property type="entry name" value="HTH_TETR_2"/>
    <property type="match status" value="1"/>
</dbReference>
<dbReference type="InterPro" id="IPR001647">
    <property type="entry name" value="HTH_TetR"/>
</dbReference>
<evidence type="ECO:0000256" key="4">
    <source>
        <dbReference type="ARBA" id="ARBA00023163"/>
    </source>
</evidence>
<protein>
    <recommendedName>
        <fullName evidence="6">HTH tetR-type domain-containing protein</fullName>
    </recommendedName>
</protein>
<evidence type="ECO:0000259" key="6">
    <source>
        <dbReference type="PROSITE" id="PS50977"/>
    </source>
</evidence>
<dbReference type="Gene3D" id="1.10.357.10">
    <property type="entry name" value="Tetracycline Repressor, domain 2"/>
    <property type="match status" value="1"/>
</dbReference>
<dbReference type="EMBL" id="POTW01000014">
    <property type="protein sequence ID" value="PZF84623.1"/>
    <property type="molecule type" value="Genomic_DNA"/>
</dbReference>
<comment type="caution">
    <text evidence="7">The sequence shown here is derived from an EMBL/GenBank/DDBJ whole genome shotgun (WGS) entry which is preliminary data.</text>
</comment>
<sequence>MTERRPWGSLERTQIVDAAIAIAREEGLEALTVRRLAADVGASRMALYRHVPDKDALLDLVANEIAARYVIPDDALDGPWDQRLRALAGSMRTVLRQYPGFAGRMMDRANAGPGGVRIAETIADVLLAAGLGAEAAARYYLIVVDLVFGRVQRELTGDPTAPRRNAGLFEAAEASPDAARLKALLPGLRAVTADEVFAAELDMLVGAIRATASGPQ</sequence>
<dbReference type="Pfam" id="PF02909">
    <property type="entry name" value="TetR_C_1"/>
    <property type="match status" value="1"/>
</dbReference>
<evidence type="ECO:0000256" key="5">
    <source>
        <dbReference type="PROSITE-ProRule" id="PRU00335"/>
    </source>
</evidence>
<dbReference type="GO" id="GO:0000976">
    <property type="term" value="F:transcription cis-regulatory region binding"/>
    <property type="evidence" value="ECO:0007669"/>
    <property type="project" value="TreeGrafter"/>
</dbReference>
<feature type="DNA-binding region" description="H-T-H motif" evidence="5">
    <location>
        <begin position="32"/>
        <end position="51"/>
    </location>
</feature>
<evidence type="ECO:0000256" key="2">
    <source>
        <dbReference type="ARBA" id="ARBA00023015"/>
    </source>
</evidence>
<dbReference type="Pfam" id="PF00440">
    <property type="entry name" value="TetR_N"/>
    <property type="match status" value="1"/>
</dbReference>
<keyword evidence="2" id="KW-0805">Transcription regulation</keyword>
<name>A0A2W2CWM4_9ACTN</name>
<keyword evidence="1" id="KW-0678">Repressor</keyword>
<keyword evidence="3 5" id="KW-0238">DNA-binding</keyword>
<evidence type="ECO:0000313" key="7">
    <source>
        <dbReference type="EMBL" id="PZF84623.1"/>
    </source>
</evidence>
<evidence type="ECO:0000256" key="3">
    <source>
        <dbReference type="ARBA" id="ARBA00023125"/>
    </source>
</evidence>
<dbReference type="GO" id="GO:0003700">
    <property type="term" value="F:DNA-binding transcription factor activity"/>
    <property type="evidence" value="ECO:0007669"/>
    <property type="project" value="TreeGrafter"/>
</dbReference>
<accession>A0A2W2CWM4</accession>
<dbReference type="SUPFAM" id="SSF46689">
    <property type="entry name" value="Homeodomain-like"/>
    <property type="match status" value="1"/>
</dbReference>
<dbReference type="PANTHER" id="PTHR30055:SF151">
    <property type="entry name" value="TRANSCRIPTIONAL REGULATORY PROTEIN"/>
    <property type="match status" value="1"/>
</dbReference>
<dbReference type="InterPro" id="IPR004111">
    <property type="entry name" value="Repressor_TetR_C"/>
</dbReference>
<dbReference type="InterPro" id="IPR050109">
    <property type="entry name" value="HTH-type_TetR-like_transc_reg"/>
</dbReference>